<comment type="subcellular location">
    <subcellularLocation>
        <location evidence="1">Membrane</location>
        <topology evidence="1">Multi-pass membrane protein</topology>
    </subcellularLocation>
</comment>
<gene>
    <name evidence="7" type="ordered locus">CLOAM0038</name>
</gene>
<dbReference type="STRING" id="459349.CLOAM0038"/>
<dbReference type="PANTHER" id="PTHR33507">
    <property type="entry name" value="INNER MEMBRANE PROTEIN YBBJ"/>
    <property type="match status" value="1"/>
</dbReference>
<dbReference type="EMBL" id="CU466930">
    <property type="protein sequence ID" value="CAO79956.1"/>
    <property type="molecule type" value="Genomic_DNA"/>
</dbReference>
<reference evidence="7 8" key="1">
    <citation type="journal article" date="2008" name="J. Bacteriol.">
        <title>'Candidatus Cloacamonas acidaminovorans': genome sequence reconstruction provides a first glimpse of a new bacterial division.</title>
        <authorList>
            <person name="Pelletier E."/>
            <person name="Kreimeyer A."/>
            <person name="Bocs S."/>
            <person name="Rouy Z."/>
            <person name="Gyapay G."/>
            <person name="Chouari R."/>
            <person name="Riviere D."/>
            <person name="Ganesan A."/>
            <person name="Daegelen P."/>
            <person name="Sghir A."/>
            <person name="Cohen G.N."/>
            <person name="Medigue C."/>
            <person name="Weissenbach J."/>
            <person name="Le Paslier D."/>
        </authorList>
    </citation>
    <scope>NUCLEOTIDE SEQUENCE [LARGE SCALE GENOMIC DNA]</scope>
    <source>
        <strain evidence="8">Evry</strain>
    </source>
</reference>
<dbReference type="InterPro" id="IPR002810">
    <property type="entry name" value="NfeD-like_C"/>
</dbReference>
<keyword evidence="3 5" id="KW-1133">Transmembrane helix</keyword>
<keyword evidence="2 5" id="KW-0812">Transmembrane</keyword>
<organism evidence="7 8">
    <name type="scientific">Cloacimonas acidaminovorans (strain Evry)</name>
    <dbReference type="NCBI Taxonomy" id="459349"/>
    <lineage>
        <taxon>Bacteria</taxon>
        <taxon>Pseudomonadati</taxon>
        <taxon>Candidatus Cloacimonadota</taxon>
        <taxon>Candidatus Cloacimonadia</taxon>
        <taxon>Candidatus Cloacimonadales</taxon>
        <taxon>Candidatus Cloacimonadaceae</taxon>
        <taxon>Candidatus Cloacimonas</taxon>
    </lineage>
</organism>
<evidence type="ECO:0000256" key="4">
    <source>
        <dbReference type="ARBA" id="ARBA00023136"/>
    </source>
</evidence>
<dbReference type="GO" id="GO:0005886">
    <property type="term" value="C:plasma membrane"/>
    <property type="evidence" value="ECO:0007669"/>
    <property type="project" value="TreeGrafter"/>
</dbReference>
<dbReference type="HOGENOM" id="CLU_116732_2_1_0"/>
<evidence type="ECO:0000256" key="2">
    <source>
        <dbReference type="ARBA" id="ARBA00022692"/>
    </source>
</evidence>
<proteinExistence type="predicted"/>
<keyword evidence="8" id="KW-1185">Reference proteome</keyword>
<evidence type="ECO:0000313" key="7">
    <source>
        <dbReference type="EMBL" id="CAO79956.1"/>
    </source>
</evidence>
<evidence type="ECO:0000256" key="1">
    <source>
        <dbReference type="ARBA" id="ARBA00004141"/>
    </source>
</evidence>
<keyword evidence="4 5" id="KW-0472">Membrane</keyword>
<dbReference type="InterPro" id="IPR012340">
    <property type="entry name" value="NA-bd_OB-fold"/>
</dbReference>
<feature type="transmembrane region" description="Helical" evidence="5">
    <location>
        <begin position="6"/>
        <end position="27"/>
    </location>
</feature>
<evidence type="ECO:0000313" key="8">
    <source>
        <dbReference type="Proteomes" id="UP000002019"/>
    </source>
</evidence>
<dbReference type="Proteomes" id="UP000002019">
    <property type="component" value="Chromosome"/>
</dbReference>
<sequence length="105" mass="11350">MIPILGNSVPLQILIFAVLSFISFLFMRKLGKKLLSKPGGNTNVYALKGQNGFVTKEIPAEGKGYVKIGGEEWPAIEVENKAVELGAKVVVEGIEGNKVIVRKIP</sequence>
<accession>B0VIG7</accession>
<evidence type="ECO:0000259" key="6">
    <source>
        <dbReference type="Pfam" id="PF01957"/>
    </source>
</evidence>
<dbReference type="eggNOG" id="COG1585">
    <property type="taxonomic scope" value="Bacteria"/>
</dbReference>
<dbReference type="Pfam" id="PF01957">
    <property type="entry name" value="NfeD"/>
    <property type="match status" value="1"/>
</dbReference>
<evidence type="ECO:0000256" key="5">
    <source>
        <dbReference type="SAM" id="Phobius"/>
    </source>
</evidence>
<evidence type="ECO:0000256" key="3">
    <source>
        <dbReference type="ARBA" id="ARBA00022989"/>
    </source>
</evidence>
<name>B0VIG7_CLOAI</name>
<dbReference type="InterPro" id="IPR052165">
    <property type="entry name" value="Membrane_assoc_protease"/>
</dbReference>
<dbReference type="Gene3D" id="2.40.50.140">
    <property type="entry name" value="Nucleic acid-binding proteins"/>
    <property type="match status" value="1"/>
</dbReference>
<dbReference type="SUPFAM" id="SSF141322">
    <property type="entry name" value="NfeD domain-like"/>
    <property type="match status" value="1"/>
</dbReference>
<dbReference type="KEGG" id="caci:CLOAM0038"/>
<dbReference type="PANTHER" id="PTHR33507:SF3">
    <property type="entry name" value="INNER MEMBRANE PROTEIN YBBJ"/>
    <property type="match status" value="1"/>
</dbReference>
<dbReference type="AlphaFoldDB" id="B0VIG7"/>
<feature type="domain" description="NfeD-like C-terminal" evidence="6">
    <location>
        <begin position="46"/>
        <end position="103"/>
    </location>
</feature>
<protein>
    <recommendedName>
        <fullName evidence="6">NfeD-like C-terminal domain-containing protein</fullName>
    </recommendedName>
</protein>